<feature type="region of interest" description="Disordered" evidence="1">
    <location>
        <begin position="46"/>
        <end position="66"/>
    </location>
</feature>
<reference evidence="2" key="1">
    <citation type="journal article" date="2023" name="Science">
        <title>Genome structures resolve the early diversification of teleost fishes.</title>
        <authorList>
            <person name="Parey E."/>
            <person name="Louis A."/>
            <person name="Montfort J."/>
            <person name="Bouchez O."/>
            <person name="Roques C."/>
            <person name="Iampietro C."/>
            <person name="Lluch J."/>
            <person name="Castinel A."/>
            <person name="Donnadieu C."/>
            <person name="Desvignes T."/>
            <person name="Floi Bucao C."/>
            <person name="Jouanno E."/>
            <person name="Wen M."/>
            <person name="Mejri S."/>
            <person name="Dirks R."/>
            <person name="Jansen H."/>
            <person name="Henkel C."/>
            <person name="Chen W.J."/>
            <person name="Zahm M."/>
            <person name="Cabau C."/>
            <person name="Klopp C."/>
            <person name="Thompson A.W."/>
            <person name="Robinson-Rechavi M."/>
            <person name="Braasch I."/>
            <person name="Lecointre G."/>
            <person name="Bobe J."/>
            <person name="Postlethwait J.H."/>
            <person name="Berthelot C."/>
            <person name="Roest Crollius H."/>
            <person name="Guiguen Y."/>
        </authorList>
    </citation>
    <scope>NUCLEOTIDE SEQUENCE</scope>
    <source>
        <strain evidence="2">WJC10195</strain>
    </source>
</reference>
<gene>
    <name evidence="2" type="ORF">SKAU_G00171120</name>
</gene>
<proteinExistence type="predicted"/>
<evidence type="ECO:0000256" key="1">
    <source>
        <dbReference type="SAM" id="MobiDB-lite"/>
    </source>
</evidence>
<keyword evidence="3" id="KW-1185">Reference proteome</keyword>
<evidence type="ECO:0000313" key="3">
    <source>
        <dbReference type="Proteomes" id="UP001152622"/>
    </source>
</evidence>
<dbReference type="Proteomes" id="UP001152622">
    <property type="component" value="Chromosome 5"/>
</dbReference>
<accession>A0A9Q1J0V4</accession>
<name>A0A9Q1J0V4_SYNKA</name>
<organism evidence="2 3">
    <name type="scientific">Synaphobranchus kaupii</name>
    <name type="common">Kaup's arrowtooth eel</name>
    <dbReference type="NCBI Taxonomy" id="118154"/>
    <lineage>
        <taxon>Eukaryota</taxon>
        <taxon>Metazoa</taxon>
        <taxon>Chordata</taxon>
        <taxon>Craniata</taxon>
        <taxon>Vertebrata</taxon>
        <taxon>Euteleostomi</taxon>
        <taxon>Actinopterygii</taxon>
        <taxon>Neopterygii</taxon>
        <taxon>Teleostei</taxon>
        <taxon>Anguilliformes</taxon>
        <taxon>Synaphobranchidae</taxon>
        <taxon>Synaphobranchus</taxon>
    </lineage>
</organism>
<dbReference type="EMBL" id="JAINUF010000005">
    <property type="protein sequence ID" value="KAJ8360587.1"/>
    <property type="molecule type" value="Genomic_DNA"/>
</dbReference>
<comment type="caution">
    <text evidence="2">The sequence shown here is derived from an EMBL/GenBank/DDBJ whole genome shotgun (WGS) entry which is preliminary data.</text>
</comment>
<dbReference type="AlphaFoldDB" id="A0A9Q1J0V4"/>
<evidence type="ECO:0000313" key="2">
    <source>
        <dbReference type="EMBL" id="KAJ8360587.1"/>
    </source>
</evidence>
<protein>
    <submittedName>
        <fullName evidence="2">Uncharacterized protein</fullName>
    </submittedName>
</protein>
<sequence>MRQSLCFWTRVCRHKQRLLSVAYTESPWNLAVRGKAGRASVMATAGTCGKSHSETREKNPFQQGQE</sequence>